<dbReference type="PANTHER" id="PTHR48111">
    <property type="entry name" value="REGULATOR OF RPOS"/>
    <property type="match status" value="1"/>
</dbReference>
<proteinExistence type="predicted"/>
<dbReference type="GO" id="GO:0000156">
    <property type="term" value="F:phosphorelay response regulator activity"/>
    <property type="evidence" value="ECO:0007669"/>
    <property type="project" value="TreeGrafter"/>
</dbReference>
<dbReference type="PROSITE" id="PS50110">
    <property type="entry name" value="RESPONSE_REGULATORY"/>
    <property type="match status" value="1"/>
</dbReference>
<dbReference type="InterPro" id="IPR036457">
    <property type="entry name" value="PPM-type-like_dom_sf"/>
</dbReference>
<dbReference type="InterPro" id="IPR011006">
    <property type="entry name" value="CheY-like_superfamily"/>
</dbReference>
<dbReference type="GO" id="GO:0032993">
    <property type="term" value="C:protein-DNA complex"/>
    <property type="evidence" value="ECO:0007669"/>
    <property type="project" value="TreeGrafter"/>
</dbReference>
<dbReference type="EMBL" id="BSNC01000001">
    <property type="protein sequence ID" value="GLP94947.1"/>
    <property type="molecule type" value="Genomic_DNA"/>
</dbReference>
<reference evidence="9" key="1">
    <citation type="journal article" date="2014" name="Int. J. Syst. Evol. Microbiol.">
        <title>Complete genome sequence of Corynebacterium casei LMG S-19264T (=DSM 44701T), isolated from a smear-ripened cheese.</title>
        <authorList>
            <consortium name="US DOE Joint Genome Institute (JGI-PGF)"/>
            <person name="Walter F."/>
            <person name="Albersmeier A."/>
            <person name="Kalinowski J."/>
            <person name="Ruckert C."/>
        </authorList>
    </citation>
    <scope>NUCLEOTIDE SEQUENCE</scope>
    <source>
        <strain evidence="9">NBRC 101628</strain>
    </source>
</reference>
<name>A0AA37W0G0_9GAMM</name>
<evidence type="ECO:0000256" key="6">
    <source>
        <dbReference type="PROSITE-ProRule" id="PRU00169"/>
    </source>
</evidence>
<comment type="caution">
    <text evidence="9">The sequence shown here is derived from an EMBL/GenBank/DDBJ whole genome shotgun (WGS) entry which is preliminary data.</text>
</comment>
<keyword evidence="3" id="KW-0805">Transcription regulation</keyword>
<dbReference type="PANTHER" id="PTHR48111:SF1">
    <property type="entry name" value="TWO-COMPONENT RESPONSE REGULATOR ORR33"/>
    <property type="match status" value="1"/>
</dbReference>
<feature type="domain" description="Response regulatory" evidence="8">
    <location>
        <begin position="7"/>
        <end position="121"/>
    </location>
</feature>
<feature type="modified residue" description="4-aspartylphosphate" evidence="6">
    <location>
        <position position="56"/>
    </location>
</feature>
<dbReference type="AlphaFoldDB" id="A0AA37W0G0"/>
<evidence type="ECO:0000256" key="1">
    <source>
        <dbReference type="ARBA" id="ARBA00022553"/>
    </source>
</evidence>
<evidence type="ECO:0000259" key="8">
    <source>
        <dbReference type="PROSITE" id="PS50110"/>
    </source>
</evidence>
<dbReference type="GO" id="GO:0006355">
    <property type="term" value="P:regulation of DNA-templated transcription"/>
    <property type="evidence" value="ECO:0007669"/>
    <property type="project" value="TreeGrafter"/>
</dbReference>
<protein>
    <submittedName>
        <fullName evidence="9">Response regulator</fullName>
    </submittedName>
</protein>
<evidence type="ECO:0000256" key="2">
    <source>
        <dbReference type="ARBA" id="ARBA00023012"/>
    </source>
</evidence>
<dbReference type="SMART" id="SM00448">
    <property type="entry name" value="REC"/>
    <property type="match status" value="1"/>
</dbReference>
<gene>
    <name evidence="9" type="ORF">GCM10007895_02530</name>
</gene>
<dbReference type="InterPro" id="IPR039420">
    <property type="entry name" value="WalR-like"/>
</dbReference>
<dbReference type="RefSeq" id="WP_095506012.1">
    <property type="nucleotide sequence ID" value="NZ_BSNC01000001.1"/>
</dbReference>
<evidence type="ECO:0000313" key="9">
    <source>
        <dbReference type="EMBL" id="GLP94947.1"/>
    </source>
</evidence>
<dbReference type="Pfam" id="PF07228">
    <property type="entry name" value="SpoIIE"/>
    <property type="match status" value="1"/>
</dbReference>
<dbReference type="GO" id="GO:0000976">
    <property type="term" value="F:transcription cis-regulatory region binding"/>
    <property type="evidence" value="ECO:0007669"/>
    <property type="project" value="TreeGrafter"/>
</dbReference>
<evidence type="ECO:0000256" key="3">
    <source>
        <dbReference type="ARBA" id="ARBA00023015"/>
    </source>
</evidence>
<feature type="coiled-coil region" evidence="7">
    <location>
        <begin position="128"/>
        <end position="155"/>
    </location>
</feature>
<reference evidence="9" key="2">
    <citation type="submission" date="2023-01" db="EMBL/GenBank/DDBJ databases">
        <title>Draft genome sequence of Paraferrimonas sedimenticola strain NBRC 101628.</title>
        <authorList>
            <person name="Sun Q."/>
            <person name="Mori K."/>
        </authorList>
    </citation>
    <scope>NUCLEOTIDE SEQUENCE</scope>
    <source>
        <strain evidence="9">NBRC 101628</strain>
    </source>
</reference>
<dbReference type="Pfam" id="PF00072">
    <property type="entry name" value="Response_reg"/>
    <property type="match status" value="1"/>
</dbReference>
<keyword evidence="5" id="KW-0804">Transcription</keyword>
<evidence type="ECO:0000256" key="5">
    <source>
        <dbReference type="ARBA" id="ARBA00023163"/>
    </source>
</evidence>
<accession>A0AA37W0G0</accession>
<keyword evidence="7" id="KW-0175">Coiled coil</keyword>
<dbReference type="InterPro" id="IPR001932">
    <property type="entry name" value="PPM-type_phosphatase-like_dom"/>
</dbReference>
<evidence type="ECO:0000313" key="10">
    <source>
        <dbReference type="Proteomes" id="UP001161422"/>
    </source>
</evidence>
<evidence type="ECO:0000256" key="4">
    <source>
        <dbReference type="ARBA" id="ARBA00023125"/>
    </source>
</evidence>
<dbReference type="GO" id="GO:0005829">
    <property type="term" value="C:cytosol"/>
    <property type="evidence" value="ECO:0007669"/>
    <property type="project" value="TreeGrafter"/>
</dbReference>
<dbReference type="Proteomes" id="UP001161422">
    <property type="component" value="Unassembled WGS sequence"/>
</dbReference>
<keyword evidence="4" id="KW-0238">DNA-binding</keyword>
<dbReference type="Gene3D" id="3.60.40.10">
    <property type="entry name" value="PPM-type phosphatase domain"/>
    <property type="match status" value="1"/>
</dbReference>
<organism evidence="9 10">
    <name type="scientific">Paraferrimonas sedimenticola</name>
    <dbReference type="NCBI Taxonomy" id="375674"/>
    <lineage>
        <taxon>Bacteria</taxon>
        <taxon>Pseudomonadati</taxon>
        <taxon>Pseudomonadota</taxon>
        <taxon>Gammaproteobacteria</taxon>
        <taxon>Alteromonadales</taxon>
        <taxon>Ferrimonadaceae</taxon>
        <taxon>Paraferrimonas</taxon>
    </lineage>
</organism>
<evidence type="ECO:0000256" key="7">
    <source>
        <dbReference type="SAM" id="Coils"/>
    </source>
</evidence>
<sequence length="363" mass="39798">MDLSGISVLVVEDDPVFRHLLSEYLIQQQAQVFQAGDGQQGLDMLQWHSPDIVLADLSMPVLSGLEMIKLMQPQFSDIPVVVISGNHLMADAMEALKLGAVDYLTKPIADLKQIGELVLEQVKMAPLKREAEGAQQELDENLEALAQDAATAQIAQLSLFPEAAVQGSESEIGYTIVHSGEVSSVYLEVVPIDDRRQAFLFAKIYANQPGMAFSSMLLRTCVNHKVQEFQRGASRVVSHPNTMLAHINQTLLQSGAGITMDIAYACYDSESQRLSLGQLGHGVRSMVRQQQTLLPIVMPNTPAMGQQPQVNPATHYRTMTSDQALVLICGGLPAREALQANQHRGVVRKDVEQDYGYLCFSLS</sequence>
<dbReference type="InterPro" id="IPR001789">
    <property type="entry name" value="Sig_transdc_resp-reg_receiver"/>
</dbReference>
<keyword evidence="10" id="KW-1185">Reference proteome</keyword>
<dbReference type="SUPFAM" id="SSF52172">
    <property type="entry name" value="CheY-like"/>
    <property type="match status" value="1"/>
</dbReference>
<keyword evidence="1 6" id="KW-0597">Phosphoprotein</keyword>
<dbReference type="Gene3D" id="3.40.50.2300">
    <property type="match status" value="1"/>
</dbReference>
<keyword evidence="2" id="KW-0902">Two-component regulatory system</keyword>